<dbReference type="RefSeq" id="XP_074233464.1">
    <property type="nucleotide sequence ID" value="XM_074377363.1"/>
</dbReference>
<evidence type="ECO:0000313" key="2">
    <source>
        <dbReference type="RefSeq" id="XP_074233464.1"/>
    </source>
</evidence>
<reference evidence="2" key="1">
    <citation type="submission" date="2025-08" db="UniProtKB">
        <authorList>
            <consortium name="RefSeq"/>
        </authorList>
    </citation>
    <scope>IDENTIFICATION</scope>
    <source>
        <tissue evidence="2">Blood</tissue>
    </source>
</reference>
<evidence type="ECO:0000313" key="1">
    <source>
        <dbReference type="Proteomes" id="UP001732780"/>
    </source>
</evidence>
<organism evidence="1 2">
    <name type="scientific">Camelus bactrianus</name>
    <name type="common">Bactrian camel</name>
    <dbReference type="NCBI Taxonomy" id="9837"/>
    <lineage>
        <taxon>Eukaryota</taxon>
        <taxon>Metazoa</taxon>
        <taxon>Chordata</taxon>
        <taxon>Craniata</taxon>
        <taxon>Vertebrata</taxon>
        <taxon>Euteleostomi</taxon>
        <taxon>Mammalia</taxon>
        <taxon>Eutheria</taxon>
        <taxon>Laurasiatheria</taxon>
        <taxon>Artiodactyla</taxon>
        <taxon>Tylopoda</taxon>
        <taxon>Camelidae</taxon>
        <taxon>Camelus</taxon>
    </lineage>
</organism>
<protein>
    <submittedName>
        <fullName evidence="2">Caspase-9 isoform X1</fullName>
    </submittedName>
</protein>
<keyword evidence="1" id="KW-1185">Reference proteome</keyword>
<sequence>MNEADRQVLRRYRLRLVSELQVASLWDALLNRELFTPDMIEEIQRAGSGSRRDQARQLITDLETRGSQALSLFISCLEDTGQNMLASLLRTSSQAARQHLEAIRPLDLKPVVLRPEGLKPESLGVGKQDPLMPTPGKLVPVVLGPKELWPAKLRPEVLRPEVPRPVDIGSGGLSDVCAQDRAKGNANLAYVLSADPCGRCLIVNNVHFRRESGLRTRTGSSVDCERLQRRFHLLHFVVEVECDLTAKQMVQALVELARRDHSALDCCVVVILSHGCQASHLQFPGAVYGTDGCPVSVERIVNIFNGTGCPSLRGKPKLFFIQACGGEQKDHGFEVASTFPEGQTPDSDPEPDATPFQEGPGTVDQPDAVSSLPTPSDILVSYSTFPGFVSWRDTKSGSWYIETLDSVFEQWAHCEDLQTLLLRVANAVSVKGIYKQIPGCFNFLRKKLFFKT</sequence>
<gene>
    <name evidence="2" type="primary">CASP9</name>
</gene>
<proteinExistence type="predicted"/>
<accession>A0AC58RG09</accession>
<dbReference type="Proteomes" id="UP001732780">
    <property type="component" value="Chromosome 13"/>
</dbReference>
<name>A0AC58RG09_CAMBA</name>